<evidence type="ECO:0000313" key="8">
    <source>
        <dbReference type="Proteomes" id="UP000294644"/>
    </source>
</evidence>
<feature type="domain" description="OmpA-like" evidence="6">
    <location>
        <begin position="502"/>
        <end position="620"/>
    </location>
</feature>
<evidence type="ECO:0000256" key="3">
    <source>
        <dbReference type="ARBA" id="ARBA00023237"/>
    </source>
</evidence>
<proteinExistence type="predicted"/>
<accession>A0A4V2Z0F4</accession>
<dbReference type="SUPFAM" id="SSF103088">
    <property type="entry name" value="OmpA-like"/>
    <property type="match status" value="1"/>
</dbReference>
<dbReference type="InterPro" id="IPR050330">
    <property type="entry name" value="Bact_OuterMem_StrucFunc"/>
</dbReference>
<dbReference type="GO" id="GO:0009279">
    <property type="term" value="C:cell outer membrane"/>
    <property type="evidence" value="ECO:0007669"/>
    <property type="project" value="UniProtKB-SubCell"/>
</dbReference>
<comment type="caution">
    <text evidence="7">The sequence shown here is derived from an EMBL/GenBank/DDBJ whole genome shotgun (WGS) entry which is preliminary data.</text>
</comment>
<dbReference type="Pfam" id="PF07676">
    <property type="entry name" value="PD40"/>
    <property type="match status" value="3"/>
</dbReference>
<dbReference type="InterPro" id="IPR036737">
    <property type="entry name" value="OmpA-like_sf"/>
</dbReference>
<protein>
    <submittedName>
        <fullName evidence="7">OmpA family protein</fullName>
    </submittedName>
</protein>
<feature type="signal peptide" evidence="5">
    <location>
        <begin position="1"/>
        <end position="19"/>
    </location>
</feature>
<dbReference type="PRINTS" id="PR01021">
    <property type="entry name" value="OMPADOMAIN"/>
</dbReference>
<evidence type="ECO:0000256" key="4">
    <source>
        <dbReference type="PROSITE-ProRule" id="PRU00473"/>
    </source>
</evidence>
<dbReference type="PROSITE" id="PS51123">
    <property type="entry name" value="OMPA_2"/>
    <property type="match status" value="1"/>
</dbReference>
<comment type="subcellular location">
    <subcellularLocation>
        <location evidence="1">Cell outer membrane</location>
    </subcellularLocation>
</comment>
<dbReference type="AlphaFoldDB" id="A0A4V2Z0F4"/>
<gene>
    <name evidence="7" type="ORF">E0F91_15665</name>
</gene>
<dbReference type="OrthoDB" id="9809364at2"/>
<dbReference type="InterPro" id="IPR011990">
    <property type="entry name" value="TPR-like_helical_dom_sf"/>
</dbReference>
<evidence type="ECO:0000256" key="2">
    <source>
        <dbReference type="ARBA" id="ARBA00023136"/>
    </source>
</evidence>
<dbReference type="Proteomes" id="UP000294644">
    <property type="component" value="Unassembled WGS sequence"/>
</dbReference>
<dbReference type="CDD" id="cd07185">
    <property type="entry name" value="OmpA_C-like"/>
    <property type="match status" value="1"/>
</dbReference>
<dbReference type="RefSeq" id="WP_132067379.1">
    <property type="nucleotide sequence ID" value="NZ_SMFN01000025.1"/>
</dbReference>
<dbReference type="PANTHER" id="PTHR30329:SF21">
    <property type="entry name" value="LIPOPROTEIN YIAD-RELATED"/>
    <property type="match status" value="1"/>
</dbReference>
<dbReference type="PANTHER" id="PTHR30329">
    <property type="entry name" value="STATOR ELEMENT OF FLAGELLAR MOTOR COMPLEX"/>
    <property type="match status" value="1"/>
</dbReference>
<dbReference type="Gene3D" id="2.120.10.30">
    <property type="entry name" value="TolB, C-terminal domain"/>
    <property type="match status" value="1"/>
</dbReference>
<dbReference type="InterPro" id="IPR006664">
    <property type="entry name" value="OMP_bac"/>
</dbReference>
<dbReference type="EMBL" id="SMFN01000025">
    <property type="protein sequence ID" value="TDE00848.1"/>
    <property type="molecule type" value="Genomic_DNA"/>
</dbReference>
<dbReference type="InterPro" id="IPR011659">
    <property type="entry name" value="WD40"/>
</dbReference>
<evidence type="ECO:0000313" key="7">
    <source>
        <dbReference type="EMBL" id="TDE00848.1"/>
    </source>
</evidence>
<sequence length="620" mass="69601">MKKNTILLFFALASFSLCAQNKETKNADKLFESYDYVEAAKDYIALVEKGNSDTYLSKQLGDSYYFMQETIESEKWYAKAMASQQDAETYYRYAQMLKSNGKYAESNAQMKAFSKIAPNDQRAVTFSENPNYLTDLNAIENRFNLNRISINSERSDFGAVLYGDTLYFASARNESNKIYGWNNEPYLDIYQSTYNADGSYSDAIPVDELNTRFHEGPVTLTKDGTIIYFSSESFKDKLFEKDKTHKLKFGQVNLYKAVKENGKWSNIIPLPFNSKSYSTGNPSIDKDGKVLYFASNMPGSIGGTDIWKVTVNTDGTFGVPENLGTKINTVGDENFPYITDDSILYFSSNGLTGFGGFDVFSVDLNRDLDPNNLGNPVNTEKDDFAFTFNPDKNIGFVSSNRSGKDHIYSATPICKAQISVVVKNAKTAVFLANSKVVLLDANNTIIDTQMTNNSGEVVYNVECKKPYKLEVFQDGFVTKSFSATSEQGKIYIDAKLEPIDVIVTETEILLNPIYFHSNKSEITDRGAVELDKLVYVMSQNDAIKIHVKAHTDSRGTDDYNLDLSERRAQSTVAYIISKGINSNRILGTGYGESLPKIDCQDKCTELEFALNRRSEFMIVK</sequence>
<dbReference type="Gene3D" id="1.25.40.10">
    <property type="entry name" value="Tetratricopeptide repeat domain"/>
    <property type="match status" value="1"/>
</dbReference>
<organism evidence="7 8">
    <name type="scientific">Flavobacterium sandaracinum</name>
    <dbReference type="NCBI Taxonomy" id="2541733"/>
    <lineage>
        <taxon>Bacteria</taxon>
        <taxon>Pseudomonadati</taxon>
        <taxon>Bacteroidota</taxon>
        <taxon>Flavobacteriia</taxon>
        <taxon>Flavobacteriales</taxon>
        <taxon>Flavobacteriaceae</taxon>
        <taxon>Flavobacterium</taxon>
    </lineage>
</organism>
<dbReference type="InterPro" id="IPR011042">
    <property type="entry name" value="6-blade_b-propeller_TolB-like"/>
</dbReference>
<keyword evidence="5" id="KW-0732">Signal</keyword>
<evidence type="ECO:0000256" key="1">
    <source>
        <dbReference type="ARBA" id="ARBA00004442"/>
    </source>
</evidence>
<evidence type="ECO:0000256" key="5">
    <source>
        <dbReference type="SAM" id="SignalP"/>
    </source>
</evidence>
<dbReference type="SUPFAM" id="SSF48452">
    <property type="entry name" value="TPR-like"/>
    <property type="match status" value="1"/>
</dbReference>
<name>A0A4V2Z0F4_9FLAO</name>
<keyword evidence="3" id="KW-0998">Cell outer membrane</keyword>
<feature type="chain" id="PRO_5020601812" evidence="5">
    <location>
        <begin position="20"/>
        <end position="620"/>
    </location>
</feature>
<dbReference type="Gene3D" id="3.30.1330.60">
    <property type="entry name" value="OmpA-like domain"/>
    <property type="match status" value="1"/>
</dbReference>
<evidence type="ECO:0000259" key="6">
    <source>
        <dbReference type="PROSITE" id="PS51123"/>
    </source>
</evidence>
<keyword evidence="2 4" id="KW-0472">Membrane</keyword>
<dbReference type="SUPFAM" id="SSF82171">
    <property type="entry name" value="DPP6 N-terminal domain-like"/>
    <property type="match status" value="1"/>
</dbReference>
<dbReference type="Pfam" id="PF00691">
    <property type="entry name" value="OmpA"/>
    <property type="match status" value="1"/>
</dbReference>
<dbReference type="InterPro" id="IPR006665">
    <property type="entry name" value="OmpA-like"/>
</dbReference>
<keyword evidence="8" id="KW-1185">Reference proteome</keyword>
<reference evidence="7 8" key="1">
    <citation type="submission" date="2019-03" db="EMBL/GenBank/DDBJ databases">
        <title>Flavobacterium LB-D12 sp. nov., isolated from arctic soil.</title>
        <authorList>
            <person name="Chaudhary D.K."/>
        </authorList>
    </citation>
    <scope>NUCLEOTIDE SEQUENCE [LARGE SCALE GENOMIC DNA]</scope>
    <source>
        <strain evidence="7 8">LB-D12</strain>
    </source>
</reference>